<dbReference type="AlphaFoldDB" id="A0A921AW30"/>
<feature type="transmembrane region" description="Helical" evidence="7">
    <location>
        <begin position="393"/>
        <end position="416"/>
    </location>
</feature>
<feature type="domain" description="TRAP C4-dicarboxylate transport system permease DctM subunit" evidence="8">
    <location>
        <begin position="8"/>
        <end position="415"/>
    </location>
</feature>
<dbReference type="PIRSF" id="PIRSF006066">
    <property type="entry name" value="HI0050"/>
    <property type="match status" value="1"/>
</dbReference>
<keyword evidence="4 7" id="KW-0812">Transmembrane</keyword>
<feature type="transmembrane region" description="Helical" evidence="7">
    <location>
        <begin position="171"/>
        <end position="198"/>
    </location>
</feature>
<evidence type="ECO:0000313" key="9">
    <source>
        <dbReference type="EMBL" id="HJD97193.1"/>
    </source>
</evidence>
<feature type="transmembrane region" description="Helical" evidence="7">
    <location>
        <begin position="359"/>
        <end position="381"/>
    </location>
</feature>
<protein>
    <submittedName>
        <fullName evidence="9">TRAP transporter large permease</fullName>
    </submittedName>
</protein>
<evidence type="ECO:0000256" key="6">
    <source>
        <dbReference type="ARBA" id="ARBA00023136"/>
    </source>
</evidence>
<feature type="transmembrane region" description="Helical" evidence="7">
    <location>
        <begin position="56"/>
        <end position="74"/>
    </location>
</feature>
<feature type="transmembrane region" description="Helical" evidence="7">
    <location>
        <begin position="241"/>
        <end position="256"/>
    </location>
</feature>
<evidence type="ECO:0000256" key="1">
    <source>
        <dbReference type="ARBA" id="ARBA00004429"/>
    </source>
</evidence>
<sequence>MNELTFMFIILACMLFIGVPIGVSLGMGVIGALWWSDESMMFFTQKLFNNFDSFPLLAIPFFLLSGDIMARGTLADTLLNFCRSMLGHRKAGMAYITIVTCLFYGALCGSAAATTAAVGATMIPAMEREGYPKSFSTAVNASSGALGIIIPPSIPMILYGAFGGVSVSSMFIAGIIPGCFVALMLMATAGFICAKHGYGNVLPKASARERWESFREAKWALGVPIIILGGIYGGITTPTEAGVVAVIYSLIVEMFIRKSMTLPLLCKIMVDSANTLGLIMLVLITANALGNIMMLANIQETLLHWVQSLTSSSYVLVAILLILLFILGMFVEVSAIILIFAPLLVPIVTSYGIDPVHFGIAFIVSMCLGGLTPPVGVNLFIGCSISGLNIAILTKAILPFIGAILLADFILAYVPFFSLCLL</sequence>
<dbReference type="RefSeq" id="WP_304122105.1">
    <property type="nucleotide sequence ID" value="NZ_DYZA01000119.1"/>
</dbReference>
<dbReference type="PANTHER" id="PTHR33362">
    <property type="entry name" value="SIALIC ACID TRAP TRANSPORTER PERMEASE PROTEIN SIAT-RELATED"/>
    <property type="match status" value="1"/>
</dbReference>
<feature type="transmembrane region" description="Helical" evidence="7">
    <location>
        <begin position="144"/>
        <end position="165"/>
    </location>
</feature>
<evidence type="ECO:0000256" key="4">
    <source>
        <dbReference type="ARBA" id="ARBA00022692"/>
    </source>
</evidence>
<keyword evidence="3" id="KW-0997">Cell inner membrane</keyword>
<dbReference type="InterPro" id="IPR004681">
    <property type="entry name" value="TRAP_DctM"/>
</dbReference>
<dbReference type="PANTHER" id="PTHR33362:SF5">
    <property type="entry name" value="C4-DICARBOXYLATE TRAP TRANSPORTER LARGE PERMEASE PROTEIN DCTM"/>
    <property type="match status" value="1"/>
</dbReference>
<keyword evidence="5 7" id="KW-1133">Transmembrane helix</keyword>
<feature type="transmembrane region" description="Helical" evidence="7">
    <location>
        <begin position="94"/>
        <end position="123"/>
    </location>
</feature>
<reference evidence="9" key="2">
    <citation type="submission" date="2021-09" db="EMBL/GenBank/DDBJ databases">
        <authorList>
            <person name="Gilroy R."/>
        </authorList>
    </citation>
    <scope>NUCLEOTIDE SEQUENCE</scope>
    <source>
        <strain evidence="9">ChiGjej2B2-19336</strain>
    </source>
</reference>
<evidence type="ECO:0000256" key="5">
    <source>
        <dbReference type="ARBA" id="ARBA00022989"/>
    </source>
</evidence>
<evidence type="ECO:0000256" key="3">
    <source>
        <dbReference type="ARBA" id="ARBA00022519"/>
    </source>
</evidence>
<dbReference type="EMBL" id="DYZA01000119">
    <property type="protein sequence ID" value="HJD97193.1"/>
    <property type="molecule type" value="Genomic_DNA"/>
</dbReference>
<evidence type="ECO:0000256" key="2">
    <source>
        <dbReference type="ARBA" id="ARBA00022475"/>
    </source>
</evidence>
<keyword evidence="6 7" id="KW-0472">Membrane</keyword>
<comment type="caution">
    <text evidence="9">The sequence shown here is derived from an EMBL/GenBank/DDBJ whole genome shotgun (WGS) entry which is preliminary data.</text>
</comment>
<feature type="transmembrane region" description="Helical" evidence="7">
    <location>
        <begin position="333"/>
        <end position="353"/>
    </location>
</feature>
<keyword evidence="2" id="KW-1003">Cell membrane</keyword>
<dbReference type="NCBIfam" id="TIGR00786">
    <property type="entry name" value="dctM"/>
    <property type="match status" value="1"/>
</dbReference>
<dbReference type="Proteomes" id="UP000698963">
    <property type="component" value="Unassembled WGS sequence"/>
</dbReference>
<organism evidence="9 10">
    <name type="scientific">Mailhella massiliensis</name>
    <dbReference type="NCBI Taxonomy" id="1903261"/>
    <lineage>
        <taxon>Bacteria</taxon>
        <taxon>Pseudomonadati</taxon>
        <taxon>Thermodesulfobacteriota</taxon>
        <taxon>Desulfovibrionia</taxon>
        <taxon>Desulfovibrionales</taxon>
        <taxon>Desulfovibrionaceae</taxon>
        <taxon>Mailhella</taxon>
    </lineage>
</organism>
<proteinExistence type="predicted"/>
<evidence type="ECO:0000256" key="7">
    <source>
        <dbReference type="SAM" id="Phobius"/>
    </source>
</evidence>
<feature type="transmembrane region" description="Helical" evidence="7">
    <location>
        <begin position="276"/>
        <end position="296"/>
    </location>
</feature>
<evidence type="ECO:0000313" key="10">
    <source>
        <dbReference type="Proteomes" id="UP000698963"/>
    </source>
</evidence>
<feature type="transmembrane region" description="Helical" evidence="7">
    <location>
        <begin position="302"/>
        <end position="326"/>
    </location>
</feature>
<dbReference type="Pfam" id="PF06808">
    <property type="entry name" value="DctM"/>
    <property type="match status" value="1"/>
</dbReference>
<gene>
    <name evidence="9" type="ORF">K8W16_06075</name>
</gene>
<accession>A0A921AW30</accession>
<dbReference type="GO" id="GO:0022857">
    <property type="term" value="F:transmembrane transporter activity"/>
    <property type="evidence" value="ECO:0007669"/>
    <property type="project" value="TreeGrafter"/>
</dbReference>
<name>A0A921AW30_9BACT</name>
<feature type="transmembrane region" description="Helical" evidence="7">
    <location>
        <begin position="6"/>
        <end position="35"/>
    </location>
</feature>
<dbReference type="GO" id="GO:0005886">
    <property type="term" value="C:plasma membrane"/>
    <property type="evidence" value="ECO:0007669"/>
    <property type="project" value="UniProtKB-SubCell"/>
</dbReference>
<evidence type="ECO:0000259" key="8">
    <source>
        <dbReference type="Pfam" id="PF06808"/>
    </source>
</evidence>
<reference evidence="9" key="1">
    <citation type="journal article" date="2021" name="PeerJ">
        <title>Extensive microbial diversity within the chicken gut microbiome revealed by metagenomics and culture.</title>
        <authorList>
            <person name="Gilroy R."/>
            <person name="Ravi A."/>
            <person name="Getino M."/>
            <person name="Pursley I."/>
            <person name="Horton D.L."/>
            <person name="Alikhan N.F."/>
            <person name="Baker D."/>
            <person name="Gharbi K."/>
            <person name="Hall N."/>
            <person name="Watson M."/>
            <person name="Adriaenssens E.M."/>
            <person name="Foster-Nyarko E."/>
            <person name="Jarju S."/>
            <person name="Secka A."/>
            <person name="Antonio M."/>
            <person name="Oren A."/>
            <person name="Chaudhuri R.R."/>
            <person name="La Ragione R."/>
            <person name="Hildebrand F."/>
            <person name="Pallen M.J."/>
        </authorList>
    </citation>
    <scope>NUCLEOTIDE SEQUENCE</scope>
    <source>
        <strain evidence="9">ChiGjej2B2-19336</strain>
    </source>
</reference>
<dbReference type="InterPro" id="IPR010656">
    <property type="entry name" value="DctM"/>
</dbReference>
<comment type="subcellular location">
    <subcellularLocation>
        <location evidence="1">Cell inner membrane</location>
        <topology evidence="1">Multi-pass membrane protein</topology>
    </subcellularLocation>
</comment>